<gene>
    <name evidence="10" type="ORF">GCM10011342_22680</name>
</gene>
<keyword evidence="11" id="KW-1185">Reference proteome</keyword>
<feature type="transmembrane region" description="Helical" evidence="8">
    <location>
        <begin position="211"/>
        <end position="229"/>
    </location>
</feature>
<dbReference type="AlphaFoldDB" id="A0A8J2Y6R4"/>
<dbReference type="PANTHER" id="PTHR23514">
    <property type="entry name" value="BYPASS OF STOP CODON PROTEIN 6"/>
    <property type="match status" value="1"/>
</dbReference>
<evidence type="ECO:0000256" key="4">
    <source>
        <dbReference type="ARBA" id="ARBA00022692"/>
    </source>
</evidence>
<comment type="subcellular location">
    <subcellularLocation>
        <location evidence="1">Endomembrane system</location>
        <topology evidence="1">Multi-pass membrane protein</topology>
    </subcellularLocation>
</comment>
<feature type="transmembrane region" description="Helical" evidence="8">
    <location>
        <begin position="300"/>
        <end position="324"/>
    </location>
</feature>
<evidence type="ECO:0000256" key="7">
    <source>
        <dbReference type="SAM" id="MobiDB-lite"/>
    </source>
</evidence>
<dbReference type="GO" id="GO:0022857">
    <property type="term" value="F:transmembrane transporter activity"/>
    <property type="evidence" value="ECO:0007669"/>
    <property type="project" value="InterPro"/>
</dbReference>
<evidence type="ECO:0000256" key="3">
    <source>
        <dbReference type="ARBA" id="ARBA00022448"/>
    </source>
</evidence>
<feature type="transmembrane region" description="Helical" evidence="8">
    <location>
        <begin position="149"/>
        <end position="166"/>
    </location>
</feature>
<evidence type="ECO:0000313" key="11">
    <source>
        <dbReference type="Proteomes" id="UP000613582"/>
    </source>
</evidence>
<dbReference type="GO" id="GO:0012505">
    <property type="term" value="C:endomembrane system"/>
    <property type="evidence" value="ECO:0007669"/>
    <property type="project" value="UniProtKB-SubCell"/>
</dbReference>
<name>A0A8J2Y6R4_9PROT</name>
<proteinExistence type="inferred from homology"/>
<evidence type="ECO:0000256" key="5">
    <source>
        <dbReference type="ARBA" id="ARBA00022989"/>
    </source>
</evidence>
<feature type="transmembrane region" description="Helical" evidence="8">
    <location>
        <begin position="274"/>
        <end position="294"/>
    </location>
</feature>
<dbReference type="PANTHER" id="PTHR23514:SF3">
    <property type="entry name" value="BYPASS OF STOP CODON PROTEIN 6"/>
    <property type="match status" value="1"/>
</dbReference>
<dbReference type="SUPFAM" id="SSF103473">
    <property type="entry name" value="MFS general substrate transporter"/>
    <property type="match status" value="1"/>
</dbReference>
<dbReference type="PROSITE" id="PS50850">
    <property type="entry name" value="MFS"/>
    <property type="match status" value="1"/>
</dbReference>
<feature type="domain" description="Major facilitator superfamily (MFS) profile" evidence="9">
    <location>
        <begin position="20"/>
        <end position="409"/>
    </location>
</feature>
<dbReference type="GO" id="GO:0016020">
    <property type="term" value="C:membrane"/>
    <property type="evidence" value="ECO:0007669"/>
    <property type="project" value="TreeGrafter"/>
</dbReference>
<feature type="transmembrane region" description="Helical" evidence="8">
    <location>
        <begin position="336"/>
        <end position="358"/>
    </location>
</feature>
<evidence type="ECO:0000256" key="8">
    <source>
        <dbReference type="SAM" id="Phobius"/>
    </source>
</evidence>
<accession>A0A8J2Y6R4</accession>
<keyword evidence="5 8" id="KW-1133">Transmembrane helix</keyword>
<evidence type="ECO:0000256" key="1">
    <source>
        <dbReference type="ARBA" id="ARBA00004127"/>
    </source>
</evidence>
<dbReference type="InterPro" id="IPR020846">
    <property type="entry name" value="MFS_dom"/>
</dbReference>
<reference evidence="10" key="2">
    <citation type="submission" date="2020-09" db="EMBL/GenBank/DDBJ databases">
        <authorList>
            <person name="Sun Q."/>
            <person name="Zhou Y."/>
        </authorList>
    </citation>
    <scope>NUCLEOTIDE SEQUENCE</scope>
    <source>
        <strain evidence="10">CGMCC 1.12921</strain>
    </source>
</reference>
<feature type="transmembrane region" description="Helical" evidence="8">
    <location>
        <begin position="241"/>
        <end position="262"/>
    </location>
</feature>
<sequence length="439" mass="46499">MNTASATTAGTMPSVNRNRLFIMACLSLVVTAMTFAIRAGVLNQLGDEFALTATQLGWMNSMAFLGFPVAMMIGGLVYNRLGPKNLMIVAFFGHLLGLVLTIIATGFWGLIISTFFIGFANGAVEAACNPMIADMYHKNKTAMLNRFHVWFPGGIFIGALASQGLSSIGMGWQIQVGIMLIPTAVYGYMVFTETFPKSEFTLTDTGENIRALFKPLFIVMLILMTMTATTELGTGQWIQTILAGSGASGLMVLALTAGLMAVGRYFAGPIVHRFNPVGVLLGSAIFSALGLFLFTQTSGAMVYVAAIVFALGVTYFWPTMIGFIGEYLPRTGALGMSLMGGAGMFGVSIWNPVIGGWLDSASEAATTSGLDGAAAEIAAGQAVISRLMVFPILLIVAFAILYFMRLKRPEEHAPEAVVHEGAPVSSAAAEPADDPAKRA</sequence>
<keyword evidence="6 8" id="KW-0472">Membrane</keyword>
<feature type="transmembrane region" description="Helical" evidence="8">
    <location>
        <begin position="172"/>
        <end position="191"/>
    </location>
</feature>
<evidence type="ECO:0000256" key="2">
    <source>
        <dbReference type="ARBA" id="ARBA00008335"/>
    </source>
</evidence>
<protein>
    <recommendedName>
        <fullName evidence="9">Major facilitator superfamily (MFS) profile domain-containing protein</fullName>
    </recommendedName>
</protein>
<evidence type="ECO:0000313" key="10">
    <source>
        <dbReference type="EMBL" id="GGD13396.1"/>
    </source>
</evidence>
<feature type="transmembrane region" description="Helical" evidence="8">
    <location>
        <begin position="61"/>
        <end position="79"/>
    </location>
</feature>
<dbReference type="Proteomes" id="UP000613582">
    <property type="component" value="Unassembled WGS sequence"/>
</dbReference>
<feature type="region of interest" description="Disordered" evidence="7">
    <location>
        <begin position="417"/>
        <end position="439"/>
    </location>
</feature>
<dbReference type="Pfam" id="PF07690">
    <property type="entry name" value="MFS_1"/>
    <property type="match status" value="1"/>
</dbReference>
<keyword evidence="4 8" id="KW-0812">Transmembrane</keyword>
<evidence type="ECO:0000256" key="6">
    <source>
        <dbReference type="ARBA" id="ARBA00023136"/>
    </source>
</evidence>
<dbReference type="InterPro" id="IPR036259">
    <property type="entry name" value="MFS_trans_sf"/>
</dbReference>
<feature type="transmembrane region" description="Helical" evidence="8">
    <location>
        <begin position="378"/>
        <end position="403"/>
    </location>
</feature>
<feature type="transmembrane region" description="Helical" evidence="8">
    <location>
        <begin position="20"/>
        <end position="41"/>
    </location>
</feature>
<dbReference type="Gene3D" id="1.20.1250.20">
    <property type="entry name" value="MFS general substrate transporter like domains"/>
    <property type="match status" value="2"/>
</dbReference>
<feature type="transmembrane region" description="Helical" evidence="8">
    <location>
        <begin position="110"/>
        <end position="128"/>
    </location>
</feature>
<feature type="transmembrane region" description="Helical" evidence="8">
    <location>
        <begin position="86"/>
        <end position="104"/>
    </location>
</feature>
<dbReference type="InterPro" id="IPR011701">
    <property type="entry name" value="MFS"/>
</dbReference>
<organism evidence="10 11">
    <name type="scientific">Aquisalinus flavus</name>
    <dbReference type="NCBI Taxonomy" id="1526572"/>
    <lineage>
        <taxon>Bacteria</taxon>
        <taxon>Pseudomonadati</taxon>
        <taxon>Pseudomonadota</taxon>
        <taxon>Alphaproteobacteria</taxon>
        <taxon>Parvularculales</taxon>
        <taxon>Parvularculaceae</taxon>
        <taxon>Aquisalinus</taxon>
    </lineage>
</organism>
<comment type="similarity">
    <text evidence="2">Belongs to the major facilitator superfamily.</text>
</comment>
<reference evidence="10" key="1">
    <citation type="journal article" date="2014" name="Int. J. Syst. Evol. Microbiol.">
        <title>Complete genome sequence of Corynebacterium casei LMG S-19264T (=DSM 44701T), isolated from a smear-ripened cheese.</title>
        <authorList>
            <consortium name="US DOE Joint Genome Institute (JGI-PGF)"/>
            <person name="Walter F."/>
            <person name="Albersmeier A."/>
            <person name="Kalinowski J."/>
            <person name="Ruckert C."/>
        </authorList>
    </citation>
    <scope>NUCLEOTIDE SEQUENCE</scope>
    <source>
        <strain evidence="10">CGMCC 1.12921</strain>
    </source>
</reference>
<dbReference type="EMBL" id="BMGH01000001">
    <property type="protein sequence ID" value="GGD13396.1"/>
    <property type="molecule type" value="Genomic_DNA"/>
</dbReference>
<comment type="caution">
    <text evidence="10">The sequence shown here is derived from an EMBL/GenBank/DDBJ whole genome shotgun (WGS) entry which is preliminary data.</text>
</comment>
<dbReference type="InterPro" id="IPR051788">
    <property type="entry name" value="MFS_Transporter"/>
</dbReference>
<evidence type="ECO:0000259" key="9">
    <source>
        <dbReference type="PROSITE" id="PS50850"/>
    </source>
</evidence>
<keyword evidence="3" id="KW-0813">Transport</keyword>